<feature type="coiled-coil region" evidence="1">
    <location>
        <begin position="124"/>
        <end position="194"/>
    </location>
</feature>
<proteinExistence type="predicted"/>
<protein>
    <submittedName>
        <fullName evidence="4">UBX domain-containing protein 11</fullName>
    </submittedName>
</protein>
<dbReference type="PROSITE" id="PS50033">
    <property type="entry name" value="UBX"/>
    <property type="match status" value="1"/>
</dbReference>
<dbReference type="Pfam" id="PF00789">
    <property type="entry name" value="UBX"/>
    <property type="match status" value="1"/>
</dbReference>
<accession>A0A5N4DC05</accession>
<dbReference type="Proteomes" id="UP000299084">
    <property type="component" value="Unassembled WGS sequence"/>
</dbReference>
<gene>
    <name evidence="4" type="ORF">Cadr_000013462</name>
</gene>
<reference evidence="4 5" key="1">
    <citation type="journal article" date="2019" name="Mol. Ecol. Resour.">
        <title>Improving Illumina assemblies with Hi-C and long reads: an example with the North African dromedary.</title>
        <authorList>
            <person name="Elbers J.P."/>
            <person name="Rogers M.F."/>
            <person name="Perelman P.L."/>
            <person name="Proskuryakova A.A."/>
            <person name="Serdyukova N.A."/>
            <person name="Johnson W.E."/>
            <person name="Horin P."/>
            <person name="Corander J."/>
            <person name="Murphy D."/>
            <person name="Burger P.A."/>
        </authorList>
    </citation>
    <scope>NUCLEOTIDE SEQUENCE [LARGE SCALE GENOMIC DNA]</scope>
    <source>
        <strain evidence="4">Drom800</strain>
        <tissue evidence="4">Blood</tissue>
    </source>
</reference>
<dbReference type="Gene3D" id="3.10.20.90">
    <property type="entry name" value="Phosphatidylinositol 3-kinase Catalytic Subunit, Chain A, domain 1"/>
    <property type="match status" value="1"/>
</dbReference>
<evidence type="ECO:0000259" key="3">
    <source>
        <dbReference type="PROSITE" id="PS51399"/>
    </source>
</evidence>
<dbReference type="AlphaFoldDB" id="A0A5N4DC05"/>
<dbReference type="CDD" id="cd17077">
    <property type="entry name" value="UBX_UBXN11"/>
    <property type="match status" value="1"/>
</dbReference>
<dbReference type="PROSITE" id="PS51399">
    <property type="entry name" value="SEP"/>
    <property type="match status" value="1"/>
</dbReference>
<keyword evidence="1" id="KW-0175">Coiled coil</keyword>
<dbReference type="PANTHER" id="PTHR23333">
    <property type="entry name" value="UBX DOMAIN CONTAINING PROTEIN"/>
    <property type="match status" value="1"/>
</dbReference>
<dbReference type="PANTHER" id="PTHR23333:SF4">
    <property type="entry name" value="UBX DOMAIN-CONTAINING PROTEIN 11"/>
    <property type="match status" value="1"/>
</dbReference>
<sequence length="621" mass="69020">MGPGRLGNRVTTRWRRCRQLGGPAREFLTARICKQNHELTFGLPWQAPESASAVGAWDSWEARDKNLRKCPRAVTWASLSAEDEVDMLNDAHGSEERTSVPSCYGGIGAPVSRQVPVFHDSELMATMTRKVQNLERQMKTQTDEMLSKDRKIRALEELVETLQEHQGQGTLQRQEELETRCAQLQRQVTEMERFLGDYGLQWVGEPMDQEDSEDKTDSEDGERDWMTAKKFWKPGDSLVPPEVDFDRLLASLKDLLVVDSETQVTPVPGRVLHHGLEPIPLKLYRNGIMMFDGPFRPFCDPSTQVGVAGRGDSPVYPQAALTESKVEGTRQVQPGLTLPLPVQRCLREILDGFFPAELQQLYPDGVPFKVSDLRNQVYPENGLDLFPGEGRVVGWQRIQKPSDKMEHPGSRMTAEKFLNRLPKCVIRQGEVIDVRGPIWDALQVRLAMAPPAFLGGFTINPSPAYQSSGLSGGSGLGPLRIAWMERALGCVHSIGAFQNCCPLPARIQEIVVETPALAAERERSQESPESPAPRLSMLRIKSENGEQAFLLLMRPEDTVGDLRALLAQARAVDAATFEIFSTFPPTVYHDDALTLQAAGLVPNVALLLRARQAPLPAPGPE</sequence>
<dbReference type="InterPro" id="IPR012989">
    <property type="entry name" value="SEP_domain"/>
</dbReference>
<name>A0A5N4DC05_CAMDR</name>
<evidence type="ECO:0000256" key="1">
    <source>
        <dbReference type="SAM" id="Coils"/>
    </source>
</evidence>
<dbReference type="EMBL" id="JWIN03000013">
    <property type="protein sequence ID" value="KAB1268628.1"/>
    <property type="molecule type" value="Genomic_DNA"/>
</dbReference>
<comment type="caution">
    <text evidence="4">The sequence shown here is derived from an EMBL/GenBank/DDBJ whole genome shotgun (WGS) entry which is preliminary data.</text>
</comment>
<dbReference type="InterPro" id="IPR001012">
    <property type="entry name" value="UBX_dom"/>
</dbReference>
<feature type="domain" description="UBX" evidence="2">
    <location>
        <begin position="531"/>
        <end position="608"/>
    </location>
</feature>
<dbReference type="SUPFAM" id="SSF54236">
    <property type="entry name" value="Ubiquitin-like"/>
    <property type="match status" value="1"/>
</dbReference>
<dbReference type="GO" id="GO:0043130">
    <property type="term" value="F:ubiquitin binding"/>
    <property type="evidence" value="ECO:0007669"/>
    <property type="project" value="TreeGrafter"/>
</dbReference>
<evidence type="ECO:0000313" key="4">
    <source>
        <dbReference type="EMBL" id="KAB1268628.1"/>
    </source>
</evidence>
<keyword evidence="5" id="KW-1185">Reference proteome</keyword>
<organism evidence="4 5">
    <name type="scientific">Camelus dromedarius</name>
    <name type="common">Dromedary</name>
    <name type="synonym">Arabian camel</name>
    <dbReference type="NCBI Taxonomy" id="9838"/>
    <lineage>
        <taxon>Eukaryota</taxon>
        <taxon>Metazoa</taxon>
        <taxon>Chordata</taxon>
        <taxon>Craniata</taxon>
        <taxon>Vertebrata</taxon>
        <taxon>Euteleostomi</taxon>
        <taxon>Mammalia</taxon>
        <taxon>Eutheria</taxon>
        <taxon>Laurasiatheria</taxon>
        <taxon>Artiodactyla</taxon>
        <taxon>Tylopoda</taxon>
        <taxon>Camelidae</taxon>
        <taxon>Camelus</taxon>
    </lineage>
</organism>
<evidence type="ECO:0000313" key="5">
    <source>
        <dbReference type="Proteomes" id="UP000299084"/>
    </source>
</evidence>
<dbReference type="GO" id="GO:0043161">
    <property type="term" value="P:proteasome-mediated ubiquitin-dependent protein catabolic process"/>
    <property type="evidence" value="ECO:0007669"/>
    <property type="project" value="TreeGrafter"/>
</dbReference>
<evidence type="ECO:0000259" key="2">
    <source>
        <dbReference type="PROSITE" id="PS50033"/>
    </source>
</evidence>
<dbReference type="InterPro" id="IPR029071">
    <property type="entry name" value="Ubiquitin-like_domsf"/>
</dbReference>
<dbReference type="InterPro" id="IPR036241">
    <property type="entry name" value="NSFL1C_SEP_dom_sf"/>
</dbReference>
<dbReference type="SUPFAM" id="SSF102848">
    <property type="entry name" value="NSFL1 (p97 ATPase) cofactor p47, SEP domain"/>
    <property type="match status" value="2"/>
</dbReference>
<feature type="domain" description="SEP" evidence="3">
    <location>
        <begin position="276"/>
        <end position="379"/>
    </location>
</feature>